<keyword evidence="4" id="KW-1185">Reference proteome</keyword>
<proteinExistence type="predicted"/>
<gene>
    <name evidence="3" type="ORF">IMG5_183070</name>
</gene>
<evidence type="ECO:0000256" key="2">
    <source>
        <dbReference type="SAM" id="Coils"/>
    </source>
</evidence>
<evidence type="ECO:0000313" key="3">
    <source>
        <dbReference type="EMBL" id="EGR28121.1"/>
    </source>
</evidence>
<dbReference type="GeneID" id="14904180"/>
<accession>G0R345</accession>
<dbReference type="eggNOG" id="ENOG502SFVF">
    <property type="taxonomic scope" value="Eukaryota"/>
</dbReference>
<dbReference type="PANTHER" id="PTHR21549:SF1">
    <property type="entry name" value="COILED-COIL DOMAIN-CONTAINING PROTEIN 148"/>
    <property type="match status" value="1"/>
</dbReference>
<dbReference type="InterPro" id="IPR039902">
    <property type="entry name" value="CCDC148/CCDC112"/>
</dbReference>
<dbReference type="RefSeq" id="XP_004027466.1">
    <property type="nucleotide sequence ID" value="XM_004027417.1"/>
</dbReference>
<keyword evidence="1 2" id="KW-0175">Coiled coil</keyword>
<dbReference type="InParanoid" id="G0R345"/>
<feature type="coiled-coil region" evidence="2">
    <location>
        <begin position="8"/>
        <end position="67"/>
    </location>
</feature>
<dbReference type="Proteomes" id="UP000008983">
    <property type="component" value="Unassembled WGS sequence"/>
</dbReference>
<protein>
    <submittedName>
        <fullName evidence="3">Uncharacterized protein</fullName>
    </submittedName>
</protein>
<dbReference type="PANTHER" id="PTHR21549">
    <property type="entry name" value="MUTATED IN BLADDER CANCER 1"/>
    <property type="match status" value="1"/>
</dbReference>
<dbReference type="AlphaFoldDB" id="G0R345"/>
<name>G0R345_ICHMU</name>
<reference evidence="3 4" key="1">
    <citation type="submission" date="2011-07" db="EMBL/GenBank/DDBJ databases">
        <authorList>
            <person name="Coyne R."/>
            <person name="Brami D."/>
            <person name="Johnson J."/>
            <person name="Hostetler J."/>
            <person name="Hannick L."/>
            <person name="Clark T."/>
            <person name="Cassidy-Hanley D."/>
            <person name="Inman J."/>
        </authorList>
    </citation>
    <scope>NUCLEOTIDE SEQUENCE [LARGE SCALE GENOMIC DNA]</scope>
    <source>
        <strain evidence="3 4">G5</strain>
    </source>
</reference>
<dbReference type="OrthoDB" id="448087at2759"/>
<organism evidence="3 4">
    <name type="scientific">Ichthyophthirius multifiliis</name>
    <name type="common">White spot disease agent</name>
    <name type="synonym">Ich</name>
    <dbReference type="NCBI Taxonomy" id="5932"/>
    <lineage>
        <taxon>Eukaryota</taxon>
        <taxon>Sar</taxon>
        <taxon>Alveolata</taxon>
        <taxon>Ciliophora</taxon>
        <taxon>Intramacronucleata</taxon>
        <taxon>Oligohymenophorea</taxon>
        <taxon>Hymenostomatida</taxon>
        <taxon>Ophryoglenina</taxon>
        <taxon>Ichthyophthirius</taxon>
    </lineage>
</organism>
<evidence type="ECO:0000256" key="1">
    <source>
        <dbReference type="ARBA" id="ARBA00023054"/>
    </source>
</evidence>
<dbReference type="EMBL" id="GL984291">
    <property type="protein sequence ID" value="EGR28121.1"/>
    <property type="molecule type" value="Genomic_DNA"/>
</dbReference>
<sequence length="196" mass="23472">MMLQKAIIIKQKEDMLKLEEEKKALYENHVKNTKVLSIQYKQIKQEKENKNKEYSKAQKEIEKQKKLQIIQQNKPKVEQRQQIEYVKIEQKQHQKALFVEYEVKNKERIQNAIENYGFRPKVEKDAQRLVQITESLQIKYNTKLDKADKVELSKVNGFNVNQLMKDMRYRLSTALSEAGLQNTDYGKDVLRYMFIN</sequence>
<evidence type="ECO:0000313" key="4">
    <source>
        <dbReference type="Proteomes" id="UP000008983"/>
    </source>
</evidence>